<protein>
    <recommendedName>
        <fullName evidence="3">PD-(D/E)XK motif protein</fullName>
    </recommendedName>
</protein>
<evidence type="ECO:0008006" key="3">
    <source>
        <dbReference type="Google" id="ProtNLM"/>
    </source>
</evidence>
<dbReference type="Proteomes" id="UP000345266">
    <property type="component" value="Unassembled WGS sequence"/>
</dbReference>
<organism evidence="1 2">
    <name type="scientific">Bifidobacterium longum subsp. infantis</name>
    <dbReference type="NCBI Taxonomy" id="1682"/>
    <lineage>
        <taxon>Bacteria</taxon>
        <taxon>Bacillati</taxon>
        <taxon>Actinomycetota</taxon>
        <taxon>Actinomycetes</taxon>
        <taxon>Bifidobacteriales</taxon>
        <taxon>Bifidobacteriaceae</taxon>
        <taxon>Bifidobacterium</taxon>
    </lineage>
</organism>
<dbReference type="Pfam" id="PF14390">
    <property type="entry name" value="DUF4420"/>
    <property type="match status" value="1"/>
</dbReference>
<gene>
    <name evidence="1" type="ORF">BLJG463_01498</name>
</gene>
<sequence>MTNYQNAASVEELWRRMAERPGRENRELDLTLQVPLIIGCTPDARPYIMILSQKRPWPINGLEAIDVQVGSRTSPIGENWSLTFILRDWSLLHAFAEICLAFADRIRTASSRNSALREIYSTVDQWHRLLKSITHTNRQAILRGVCGELLAAEKVMRLSGRPLETVMQAWTGPYGAPQDYSFDAEHRYWEIKTVHSSARRITISSPEQLNIADKQISLITIVLDTPTNNDDKQLISLPRIIERLRQLADDPYLIGQCIDNGLNALGLDIRSDIAMHTMFEVGPVRVYDVKDRFPRVTPSMLPNGVTNLTYTVEQESIEPFAITNGKAPSALEK</sequence>
<accession>A0A564VPC6</accession>
<evidence type="ECO:0000313" key="2">
    <source>
        <dbReference type="Proteomes" id="UP000345266"/>
    </source>
</evidence>
<dbReference type="AlphaFoldDB" id="A0A564VPC6"/>
<dbReference type="EMBL" id="CABHNT010000033">
    <property type="protein sequence ID" value="VUX34341.1"/>
    <property type="molecule type" value="Genomic_DNA"/>
</dbReference>
<dbReference type="RefSeq" id="WP_144099204.1">
    <property type="nucleotide sequence ID" value="NZ_CABHND010000023.1"/>
</dbReference>
<dbReference type="InterPro" id="IPR025534">
    <property type="entry name" value="DUF4420"/>
</dbReference>
<proteinExistence type="predicted"/>
<reference evidence="1 2" key="1">
    <citation type="submission" date="2019-07" db="EMBL/GenBank/DDBJ databases">
        <authorList>
            <person name="Hibberd C M."/>
            <person name="Gehrig L. J."/>
            <person name="Chang H.-W."/>
            <person name="Venkatesh S."/>
        </authorList>
    </citation>
    <scope>NUCLEOTIDE SEQUENCE [LARGE SCALE GENOMIC DNA]</scope>
    <source>
        <strain evidence="1">Bifidobacterium_longum_subsp_infantis_JG_Bg463</strain>
    </source>
</reference>
<evidence type="ECO:0000313" key="1">
    <source>
        <dbReference type="EMBL" id="VUX34341.1"/>
    </source>
</evidence>
<name>A0A564VPC6_BIFLI</name>